<keyword evidence="2" id="KW-1185">Reference proteome</keyword>
<dbReference type="InterPro" id="IPR013761">
    <property type="entry name" value="SAM/pointed_sf"/>
</dbReference>
<proteinExistence type="predicted"/>
<dbReference type="OrthoDB" id="6780164at2759"/>
<comment type="caution">
    <text evidence="1">The sequence shown here is derived from an EMBL/GenBank/DDBJ whole genome shotgun (WGS) entry which is preliminary data.</text>
</comment>
<reference evidence="1 2" key="1">
    <citation type="submission" date="2015-04" db="EMBL/GenBank/DDBJ databases">
        <title>Lasius niger genome sequencing.</title>
        <authorList>
            <person name="Konorov E.A."/>
            <person name="Nikitin M.A."/>
            <person name="Kirill M.V."/>
            <person name="Chang P."/>
        </authorList>
    </citation>
    <scope>NUCLEOTIDE SEQUENCE [LARGE SCALE GENOMIC DNA]</scope>
    <source>
        <tissue evidence="1">Whole</tissue>
    </source>
</reference>
<accession>A0A0J7K6V6</accession>
<dbReference type="EMBL" id="LBMM01012475">
    <property type="protein sequence ID" value="KMQ86208.1"/>
    <property type="molecule type" value="Genomic_DNA"/>
</dbReference>
<dbReference type="Gene3D" id="1.10.150.50">
    <property type="entry name" value="Transcription Factor, Ets-1"/>
    <property type="match status" value="1"/>
</dbReference>
<protein>
    <submittedName>
        <fullName evidence="1">Nuclear gtpase slip-gc-like isoform x6 protein</fullName>
    </submittedName>
</protein>
<evidence type="ECO:0000313" key="2">
    <source>
        <dbReference type="Proteomes" id="UP000036403"/>
    </source>
</evidence>
<dbReference type="Proteomes" id="UP000036403">
    <property type="component" value="Unassembled WGS sequence"/>
</dbReference>
<dbReference type="PaxDb" id="67767-A0A0J7K6V6"/>
<sequence>MSHSYEEKLEEWGLSEYTQKFKDEGIDEQAFLYMPEYMVKELIPTIGKRFRFLENRKKLLTIEIEDSVRSETSTDLAISDIEETVSIASCSSKESIDNRGQGLKELLSESSCGRKILTQTRLTASDRNKISHFIIDKLLCKSMRVSSADFQKWAEEIVGLFKYEIISTYYVPSNAKQKRLANGKLWDKYNNLKRYNKKQSLKTKRTLQCNVNYYRYVLIVALQQELIR</sequence>
<gene>
    <name evidence="1" type="ORF">RF55_14880</name>
</gene>
<dbReference type="AlphaFoldDB" id="A0A0J7K6V6"/>
<evidence type="ECO:0000313" key="1">
    <source>
        <dbReference type="EMBL" id="KMQ86208.1"/>
    </source>
</evidence>
<name>A0A0J7K6V6_LASNI</name>
<organism evidence="1 2">
    <name type="scientific">Lasius niger</name>
    <name type="common">Black garden ant</name>
    <dbReference type="NCBI Taxonomy" id="67767"/>
    <lineage>
        <taxon>Eukaryota</taxon>
        <taxon>Metazoa</taxon>
        <taxon>Ecdysozoa</taxon>
        <taxon>Arthropoda</taxon>
        <taxon>Hexapoda</taxon>
        <taxon>Insecta</taxon>
        <taxon>Pterygota</taxon>
        <taxon>Neoptera</taxon>
        <taxon>Endopterygota</taxon>
        <taxon>Hymenoptera</taxon>
        <taxon>Apocrita</taxon>
        <taxon>Aculeata</taxon>
        <taxon>Formicoidea</taxon>
        <taxon>Formicidae</taxon>
        <taxon>Formicinae</taxon>
        <taxon>Lasius</taxon>
        <taxon>Lasius</taxon>
    </lineage>
</organism>